<evidence type="ECO:0000313" key="4">
    <source>
        <dbReference type="Proteomes" id="UP000755551"/>
    </source>
</evidence>
<feature type="domain" description="ATP-grasp" evidence="2">
    <location>
        <begin position="159"/>
        <end position="385"/>
    </location>
</feature>
<keyword evidence="4" id="KW-1185">Reference proteome</keyword>
<dbReference type="PROSITE" id="PS50975">
    <property type="entry name" value="ATP_GRASP"/>
    <property type="match status" value="1"/>
</dbReference>
<accession>A0ABS6MBI0</accession>
<dbReference type="RefSeq" id="WP_217335076.1">
    <property type="nucleotide sequence ID" value="NZ_JAHQZT010000010.1"/>
</dbReference>
<evidence type="ECO:0000256" key="1">
    <source>
        <dbReference type="PROSITE-ProRule" id="PRU00409"/>
    </source>
</evidence>
<keyword evidence="1" id="KW-0067">ATP-binding</keyword>
<proteinExistence type="predicted"/>
<comment type="caution">
    <text evidence="3">The sequence shown here is derived from an EMBL/GenBank/DDBJ whole genome shotgun (WGS) entry which is preliminary data.</text>
</comment>
<sequence length="396" mass="45030">MPNQPPTRPDQTANRPLWLLLADASDPRTGHFARALNRQQPDATLRVHDWREASLPADLLSHQGPVHVRVESASHNLDAVRHLVALGEPESLQQGFAAVPRVTLEQLSQGAYLPAAGFYFGMQQRLQQWQQQLLHSGVDHHWMNSPAHVLAVSDKHTCHHNLHQAGIAVPNARYDIRHPDQLWTLLEQPGWRRVFIKPRFGAGGSGIMALTRHGPNQLHALTTLEYDNGRWFNSLRPRLFKGQAQIAPLIELLAESGLIVEQWIPKLKHRQRECDSRLLVIDGRIALGVLRSSRSPITNLHLLNQRHPLEELWPLLPESAVRALEADMARLAQLYPHSTQLAVDVAFHQYQRSHRVLEINAFGDFLQRVTAQGYNSYELQLRHYLNTLASRTTHHD</sequence>
<dbReference type="InterPro" id="IPR047778">
    <property type="entry name" value="STM4014-like"/>
</dbReference>
<protein>
    <submittedName>
        <fullName evidence="3">STM4014 family protein</fullName>
    </submittedName>
</protein>
<dbReference type="Proteomes" id="UP000755551">
    <property type="component" value="Unassembled WGS sequence"/>
</dbReference>
<dbReference type="NCBIfam" id="NF038074">
    <property type="entry name" value="fam_STM4014"/>
    <property type="match status" value="1"/>
</dbReference>
<reference evidence="3 4" key="1">
    <citation type="submission" date="2021-06" db="EMBL/GenBank/DDBJ databases">
        <title>Bacterium isolated from marine sediment.</title>
        <authorList>
            <person name="Zhu K.-L."/>
            <person name="Du Z.-J."/>
            <person name="Liang Q.-Y."/>
        </authorList>
    </citation>
    <scope>NUCLEOTIDE SEQUENCE [LARGE SCALE GENOMIC DNA]</scope>
    <source>
        <strain evidence="3 4">A346</strain>
    </source>
</reference>
<evidence type="ECO:0000313" key="3">
    <source>
        <dbReference type="EMBL" id="MBV0933657.1"/>
    </source>
</evidence>
<organism evidence="3 4">
    <name type="scientific">Marinobacterium weihaiense</name>
    <dbReference type="NCBI Taxonomy" id="2851016"/>
    <lineage>
        <taxon>Bacteria</taxon>
        <taxon>Pseudomonadati</taxon>
        <taxon>Pseudomonadota</taxon>
        <taxon>Gammaproteobacteria</taxon>
        <taxon>Oceanospirillales</taxon>
        <taxon>Oceanospirillaceae</taxon>
        <taxon>Marinobacterium</taxon>
    </lineage>
</organism>
<evidence type="ECO:0000259" key="2">
    <source>
        <dbReference type="PROSITE" id="PS50975"/>
    </source>
</evidence>
<keyword evidence="1" id="KW-0547">Nucleotide-binding</keyword>
<gene>
    <name evidence="3" type="ORF">KTN04_09935</name>
</gene>
<name>A0ABS6MBI0_9GAMM</name>
<dbReference type="InterPro" id="IPR011761">
    <property type="entry name" value="ATP-grasp"/>
</dbReference>
<dbReference type="EMBL" id="JAHQZT010000010">
    <property type="protein sequence ID" value="MBV0933657.1"/>
    <property type="molecule type" value="Genomic_DNA"/>
</dbReference>